<accession>A0ABR2I6V9</accession>
<evidence type="ECO:0000256" key="2">
    <source>
        <dbReference type="ARBA" id="ARBA00022679"/>
    </source>
</evidence>
<name>A0ABR2I6V9_9EUKA</name>
<dbReference type="SMART" id="SM00220">
    <property type="entry name" value="S_TKc"/>
    <property type="match status" value="1"/>
</dbReference>
<dbReference type="PANTHER" id="PTHR24346:SF82">
    <property type="entry name" value="KP78A-RELATED"/>
    <property type="match status" value="1"/>
</dbReference>
<evidence type="ECO:0000313" key="8">
    <source>
        <dbReference type="EMBL" id="KAK8858274.1"/>
    </source>
</evidence>
<keyword evidence="2" id="KW-0808">Transferase</keyword>
<proteinExistence type="predicted"/>
<organism evidence="8 9">
    <name type="scientific">Tritrichomonas musculus</name>
    <dbReference type="NCBI Taxonomy" id="1915356"/>
    <lineage>
        <taxon>Eukaryota</taxon>
        <taxon>Metamonada</taxon>
        <taxon>Parabasalia</taxon>
        <taxon>Tritrichomonadida</taxon>
        <taxon>Tritrichomonadidae</taxon>
        <taxon>Tritrichomonas</taxon>
    </lineage>
</organism>
<keyword evidence="4" id="KW-0418">Kinase</keyword>
<evidence type="ECO:0000256" key="3">
    <source>
        <dbReference type="ARBA" id="ARBA00022741"/>
    </source>
</evidence>
<dbReference type="SUPFAM" id="SSF56112">
    <property type="entry name" value="Protein kinase-like (PK-like)"/>
    <property type="match status" value="1"/>
</dbReference>
<dbReference type="PANTHER" id="PTHR24346">
    <property type="entry name" value="MAP/MICROTUBULE AFFINITY-REGULATING KINASE"/>
    <property type="match status" value="1"/>
</dbReference>
<gene>
    <name evidence="8" type="ORF">M9Y10_013376</name>
    <name evidence="7" type="ORF">M9Y10_017290</name>
</gene>
<evidence type="ECO:0000256" key="1">
    <source>
        <dbReference type="ARBA" id="ARBA00022527"/>
    </source>
</evidence>
<evidence type="ECO:0000256" key="4">
    <source>
        <dbReference type="ARBA" id="ARBA00022777"/>
    </source>
</evidence>
<dbReference type="InterPro" id="IPR000719">
    <property type="entry name" value="Prot_kinase_dom"/>
</dbReference>
<reference evidence="8 9" key="1">
    <citation type="submission" date="2024-04" db="EMBL/GenBank/DDBJ databases">
        <title>Tritrichomonas musculus Genome.</title>
        <authorList>
            <person name="Alves-Ferreira E."/>
            <person name="Grigg M."/>
            <person name="Lorenzi H."/>
            <person name="Galac M."/>
        </authorList>
    </citation>
    <scope>NUCLEOTIDE SEQUENCE [LARGE SCALE GENOMIC DNA]</scope>
    <source>
        <strain evidence="8 9">EAF2021</strain>
    </source>
</reference>
<protein>
    <recommendedName>
        <fullName evidence="6">Protein kinase domain-containing protein</fullName>
    </recommendedName>
</protein>
<dbReference type="InterPro" id="IPR008271">
    <property type="entry name" value="Ser/Thr_kinase_AS"/>
</dbReference>
<dbReference type="PROSITE" id="PS50011">
    <property type="entry name" value="PROTEIN_KINASE_DOM"/>
    <property type="match status" value="1"/>
</dbReference>
<keyword evidence="3" id="KW-0547">Nucleotide-binding</keyword>
<evidence type="ECO:0000259" key="6">
    <source>
        <dbReference type="PROSITE" id="PS50011"/>
    </source>
</evidence>
<dbReference type="PROSITE" id="PS00108">
    <property type="entry name" value="PROTEIN_KINASE_ST"/>
    <property type="match status" value="1"/>
</dbReference>
<dbReference type="EMBL" id="JAPFFF010000216">
    <property type="protein sequence ID" value="KAK8835180.1"/>
    <property type="molecule type" value="Genomic_DNA"/>
</dbReference>
<feature type="domain" description="Protein kinase" evidence="6">
    <location>
        <begin position="21"/>
        <end position="276"/>
    </location>
</feature>
<evidence type="ECO:0000256" key="5">
    <source>
        <dbReference type="ARBA" id="ARBA00022840"/>
    </source>
</evidence>
<dbReference type="Gene3D" id="1.10.510.10">
    <property type="entry name" value="Transferase(Phosphotransferase) domain 1"/>
    <property type="match status" value="1"/>
</dbReference>
<comment type="caution">
    <text evidence="8">The sequence shown here is derived from an EMBL/GenBank/DDBJ whole genome shotgun (WGS) entry which is preliminary data.</text>
</comment>
<keyword evidence="9" id="KW-1185">Reference proteome</keyword>
<keyword evidence="1" id="KW-0723">Serine/threonine-protein kinase</keyword>
<evidence type="ECO:0000313" key="9">
    <source>
        <dbReference type="Proteomes" id="UP001470230"/>
    </source>
</evidence>
<sequence length="329" mass="38207">MIDSHTQDGYPISIPDSFHGYKVLDYLGHGSTCIVVLVEDQRTHIKYSAKIMSVNDLQKRNMLKSVEREIKVLQELDHPHIIKVQETFEIRNKNEEYYVIIMEYCQNGDLLAFTINNGFQNEKEKKKIIIKFLEAIKYLHNKGISHGDIKSENILLDSCFSPKLCDFGFCRDKSIAGDDDKNGTLYYAAPELFVKGQFDPKKVDIWAIGITLYSLFELQFPFKDGKQSYIVKQIINHQLSISKKLNSKIRCIVEKCTSMNPSQRPTIDDILQSEYFSENQSQKKNNNIMKSNKTSCIENQNKHELKLEDKIPYNQSEEEIEIYESIFAF</sequence>
<dbReference type="Proteomes" id="UP001470230">
    <property type="component" value="Unassembled WGS sequence"/>
</dbReference>
<keyword evidence="5" id="KW-0067">ATP-binding</keyword>
<dbReference type="Pfam" id="PF00069">
    <property type="entry name" value="Pkinase"/>
    <property type="match status" value="1"/>
</dbReference>
<dbReference type="InterPro" id="IPR011009">
    <property type="entry name" value="Kinase-like_dom_sf"/>
</dbReference>
<dbReference type="EMBL" id="JAPFFF010000019">
    <property type="protein sequence ID" value="KAK8858274.1"/>
    <property type="molecule type" value="Genomic_DNA"/>
</dbReference>
<evidence type="ECO:0000313" key="7">
    <source>
        <dbReference type="EMBL" id="KAK8835180.1"/>
    </source>
</evidence>